<dbReference type="EMBL" id="CAMKVN010000419">
    <property type="protein sequence ID" value="CAI2167754.1"/>
    <property type="molecule type" value="Genomic_DNA"/>
</dbReference>
<dbReference type="OrthoDB" id="2370556at2759"/>
<evidence type="ECO:0000313" key="2">
    <source>
        <dbReference type="Proteomes" id="UP001153678"/>
    </source>
</evidence>
<dbReference type="Proteomes" id="UP001153678">
    <property type="component" value="Unassembled WGS sequence"/>
</dbReference>
<accession>A0A9W4SI13</accession>
<proteinExistence type="predicted"/>
<sequence length="270" mass="31818">MEVYKSYYFETKHQRISSATYIRELLYSMFTILQPTKESYIPHPVPKFPLRPNISQRESIGYYIILTWQEIYGKLLQSLEKDSLSTWTLEELHIWWAMIRLLHICLMELAFKNGWGAFFKHKADNAENLLKLFKFCEMSFKKDLSYANAVHISFNEILGDFKPCNLEQAKGLLPVIEGKVLLNSQHDFNNLFGIEESFMLEGTKISHESLEVKNLRTLIGKVQEHIKPQIRLKGQFINYIENYLKVPTLKQYVNIINNNLGNERIELEYL</sequence>
<organism evidence="1 2">
    <name type="scientific">Funneliformis geosporum</name>
    <dbReference type="NCBI Taxonomy" id="1117311"/>
    <lineage>
        <taxon>Eukaryota</taxon>
        <taxon>Fungi</taxon>
        <taxon>Fungi incertae sedis</taxon>
        <taxon>Mucoromycota</taxon>
        <taxon>Glomeromycotina</taxon>
        <taxon>Glomeromycetes</taxon>
        <taxon>Glomerales</taxon>
        <taxon>Glomeraceae</taxon>
        <taxon>Funneliformis</taxon>
    </lineage>
</organism>
<name>A0A9W4SI13_9GLOM</name>
<protein>
    <submittedName>
        <fullName evidence="1">11180_t:CDS:1</fullName>
    </submittedName>
</protein>
<keyword evidence="2" id="KW-1185">Reference proteome</keyword>
<gene>
    <name evidence="1" type="ORF">FWILDA_LOCUS3238</name>
</gene>
<evidence type="ECO:0000313" key="1">
    <source>
        <dbReference type="EMBL" id="CAI2167754.1"/>
    </source>
</evidence>
<reference evidence="1" key="1">
    <citation type="submission" date="2022-08" db="EMBL/GenBank/DDBJ databases">
        <authorList>
            <person name="Kallberg Y."/>
            <person name="Tangrot J."/>
            <person name="Rosling A."/>
        </authorList>
    </citation>
    <scope>NUCLEOTIDE SEQUENCE</scope>
    <source>
        <strain evidence="1">Wild A</strain>
    </source>
</reference>
<dbReference type="AlphaFoldDB" id="A0A9W4SI13"/>
<comment type="caution">
    <text evidence="1">The sequence shown here is derived from an EMBL/GenBank/DDBJ whole genome shotgun (WGS) entry which is preliminary data.</text>
</comment>